<dbReference type="eggNOG" id="COG4774">
    <property type="taxonomic scope" value="Bacteria"/>
</dbReference>
<evidence type="ECO:0000256" key="12">
    <source>
        <dbReference type="PROSITE-ProRule" id="PRU01360"/>
    </source>
</evidence>
<evidence type="ECO:0000256" key="13">
    <source>
        <dbReference type="RuleBase" id="RU003357"/>
    </source>
</evidence>
<evidence type="ECO:0000256" key="11">
    <source>
        <dbReference type="ARBA" id="ARBA00023237"/>
    </source>
</evidence>
<evidence type="ECO:0000259" key="16">
    <source>
        <dbReference type="Pfam" id="PF07715"/>
    </source>
</evidence>
<keyword evidence="6 14" id="KW-0732">Signal</keyword>
<dbReference type="InterPro" id="IPR036942">
    <property type="entry name" value="Beta-barrel_TonB_sf"/>
</dbReference>
<dbReference type="GO" id="GO:0009279">
    <property type="term" value="C:cell outer membrane"/>
    <property type="evidence" value="ECO:0007669"/>
    <property type="project" value="UniProtKB-SubCell"/>
</dbReference>
<proteinExistence type="inferred from homology"/>
<protein>
    <recommendedName>
        <fullName evidence="19">TonB-denpendent receptor</fullName>
    </recommendedName>
</protein>
<dbReference type="EMBL" id="AVCI01000004">
    <property type="protein sequence ID" value="KFN43851.1"/>
    <property type="molecule type" value="Genomic_DNA"/>
</dbReference>
<keyword evidence="5 12" id="KW-0812">Transmembrane</keyword>
<dbReference type="Pfam" id="PF07715">
    <property type="entry name" value="Plug"/>
    <property type="match status" value="1"/>
</dbReference>
<evidence type="ECO:0000256" key="7">
    <source>
        <dbReference type="ARBA" id="ARBA00023065"/>
    </source>
</evidence>
<keyword evidence="8 13" id="KW-0798">TonB box</keyword>
<dbReference type="Gene3D" id="2.170.130.10">
    <property type="entry name" value="TonB-dependent receptor, plug domain"/>
    <property type="match status" value="1"/>
</dbReference>
<feature type="signal peptide" evidence="14">
    <location>
        <begin position="1"/>
        <end position="32"/>
    </location>
</feature>
<keyword evidence="7" id="KW-0406">Ion transport</keyword>
<dbReference type="InterPro" id="IPR000531">
    <property type="entry name" value="Beta-barrel_TonB"/>
</dbReference>
<keyword evidence="11 12" id="KW-0998">Cell outer membrane</keyword>
<dbReference type="PANTHER" id="PTHR32552">
    <property type="entry name" value="FERRICHROME IRON RECEPTOR-RELATED"/>
    <property type="match status" value="1"/>
</dbReference>
<dbReference type="InterPro" id="IPR039426">
    <property type="entry name" value="TonB-dep_rcpt-like"/>
</dbReference>
<gene>
    <name evidence="17" type="ORF">N789_07850</name>
</gene>
<evidence type="ECO:0000313" key="17">
    <source>
        <dbReference type="EMBL" id="KFN43851.1"/>
    </source>
</evidence>
<evidence type="ECO:0000256" key="1">
    <source>
        <dbReference type="ARBA" id="ARBA00004571"/>
    </source>
</evidence>
<evidence type="ECO:0000313" key="18">
    <source>
        <dbReference type="Proteomes" id="UP000029385"/>
    </source>
</evidence>
<dbReference type="PANTHER" id="PTHR32552:SF83">
    <property type="entry name" value="BLR3904 PROTEIN"/>
    <property type="match status" value="1"/>
</dbReference>
<dbReference type="SUPFAM" id="SSF56935">
    <property type="entry name" value="Porins"/>
    <property type="match status" value="1"/>
</dbReference>
<feature type="domain" description="TonB-dependent receptor-like beta-barrel" evidence="15">
    <location>
        <begin position="245"/>
        <end position="758"/>
    </location>
</feature>
<comment type="subcellular location">
    <subcellularLocation>
        <location evidence="1 12">Cell outer membrane</location>
        <topology evidence="1 12">Multi-pass membrane protein</topology>
    </subcellularLocation>
</comment>
<keyword evidence="3 12" id="KW-0813">Transport</keyword>
<evidence type="ECO:0000259" key="15">
    <source>
        <dbReference type="Pfam" id="PF00593"/>
    </source>
</evidence>
<dbReference type="GO" id="GO:0015891">
    <property type="term" value="P:siderophore transport"/>
    <property type="evidence" value="ECO:0007669"/>
    <property type="project" value="UniProtKB-ARBA"/>
</dbReference>
<keyword evidence="10" id="KW-0675">Receptor</keyword>
<dbReference type="OrthoDB" id="9790771at2"/>
<comment type="similarity">
    <text evidence="2 12 13">Belongs to the TonB-dependent receptor family.</text>
</comment>
<feature type="domain" description="TonB-dependent receptor plug" evidence="16">
    <location>
        <begin position="72"/>
        <end position="171"/>
    </location>
</feature>
<evidence type="ECO:0000256" key="4">
    <source>
        <dbReference type="ARBA" id="ARBA00022452"/>
    </source>
</evidence>
<evidence type="ECO:0000256" key="6">
    <source>
        <dbReference type="ARBA" id="ARBA00022729"/>
    </source>
</evidence>
<dbReference type="InterPro" id="IPR037066">
    <property type="entry name" value="Plug_dom_sf"/>
</dbReference>
<evidence type="ECO:0000256" key="9">
    <source>
        <dbReference type="ARBA" id="ARBA00023136"/>
    </source>
</evidence>
<dbReference type="STRING" id="1121015.GCA_000420545_02021"/>
<dbReference type="Proteomes" id="UP000029385">
    <property type="component" value="Unassembled WGS sequence"/>
</dbReference>
<dbReference type="Pfam" id="PF00593">
    <property type="entry name" value="TonB_dep_Rec_b-barrel"/>
    <property type="match status" value="1"/>
</dbReference>
<organism evidence="17 18">
    <name type="scientific">Arenimonas oryziterrae DSM 21050 = YC6267</name>
    <dbReference type="NCBI Taxonomy" id="1121015"/>
    <lineage>
        <taxon>Bacteria</taxon>
        <taxon>Pseudomonadati</taxon>
        <taxon>Pseudomonadota</taxon>
        <taxon>Gammaproteobacteria</taxon>
        <taxon>Lysobacterales</taxon>
        <taxon>Lysobacteraceae</taxon>
        <taxon>Arenimonas</taxon>
    </lineage>
</organism>
<evidence type="ECO:0000256" key="2">
    <source>
        <dbReference type="ARBA" id="ARBA00009810"/>
    </source>
</evidence>
<dbReference type="CDD" id="cd01347">
    <property type="entry name" value="ligand_gated_channel"/>
    <property type="match status" value="1"/>
</dbReference>
<evidence type="ECO:0000256" key="5">
    <source>
        <dbReference type="ARBA" id="ARBA00022692"/>
    </source>
</evidence>
<keyword evidence="18" id="KW-1185">Reference proteome</keyword>
<evidence type="ECO:0000256" key="10">
    <source>
        <dbReference type="ARBA" id="ARBA00023170"/>
    </source>
</evidence>
<evidence type="ECO:0008006" key="19">
    <source>
        <dbReference type="Google" id="ProtNLM"/>
    </source>
</evidence>
<evidence type="ECO:0000256" key="8">
    <source>
        <dbReference type="ARBA" id="ARBA00023077"/>
    </source>
</evidence>
<dbReference type="Gene3D" id="2.40.170.20">
    <property type="entry name" value="TonB-dependent receptor, beta-barrel domain"/>
    <property type="match status" value="1"/>
</dbReference>
<dbReference type="AlphaFoldDB" id="A0A091AWQ0"/>
<evidence type="ECO:0000256" key="14">
    <source>
        <dbReference type="SAM" id="SignalP"/>
    </source>
</evidence>
<keyword evidence="9 12" id="KW-0472">Membrane</keyword>
<dbReference type="PROSITE" id="PS52016">
    <property type="entry name" value="TONB_DEPENDENT_REC_3"/>
    <property type="match status" value="1"/>
</dbReference>
<keyword evidence="4 12" id="KW-1134">Transmembrane beta strand</keyword>
<comment type="caution">
    <text evidence="17">The sequence shown here is derived from an EMBL/GenBank/DDBJ whole genome shotgun (WGS) entry which is preliminary data.</text>
</comment>
<feature type="chain" id="PRO_5001870624" description="TonB-denpendent receptor" evidence="14">
    <location>
        <begin position="33"/>
        <end position="790"/>
    </location>
</feature>
<sequence>MSSRFPRPTPRLRLLSTTIGLILGASGLPALAAEPGTAIPADPADQATRLPSVEVQGAAKPEVSSPKYTAPLLDTPQTVTVMTRETMDQQNLLSLRDMLSTLPGITFGAGEGGGGYGDSINLRGFSASSDITVDGVRDSAQYSRTDPFNLEQLELVNGANSVYAGAGSVGGSINLVTKTARRGESSTLTAAAGTDSYGRLTFDSNQEIGDNGAFRINAMAHRNDAPGRDVEQFQRWGIAPSLAFGLGTDTSLTLSYVHQKDSNIPQYGVPFYNGGPLPGVDAGNYYGYANVDRQDIENDAFTAILTHAFGEHLSVRNLTRVSEVEQRSIVDAVQGSICLPSNVTPTGTACAVGTPPGSFRPGITNPRGYVRDTTNKALVNQTDLTARFATGGIDHQMVIGLALSHESFELDTGRLFRNANGSDTGVTLPPMNLYQPDSIYTGPQHYTLIGKTDGEQDNIAVYLFDTLTFNEQWQASFGLRHERNEGSSTIYTVSTVLPNIGAITGAAAPAKNADDLFSYRAGLVYKPQSNASIYLAYGNSKTPSKASVNGTCTATSSTGTANCSVDPESAVNYELGTKWDFHGGKLSFTAAIFRNDRENYRVADPDPANVTGEQALDGQARVDGLTLGLSGLITDHWSVFANVTRLDSKVLRNVSDYCLAHPGQGTCTGGNAADPDFVAGDPLLATPENAASVWTTYDLSRKWQLGYGATYQGEITVEQHSATKPAGDLATYGGYTTHRLMAAYRATRDLTLQLNINNATDREYYTRIRNNGWATPGDARTVVLSASYRF</sequence>
<dbReference type="PATRIC" id="fig|1121015.4.peg.1060"/>
<accession>A0A091AWQ0</accession>
<dbReference type="InterPro" id="IPR012910">
    <property type="entry name" value="Plug_dom"/>
</dbReference>
<reference evidence="17 18" key="1">
    <citation type="submission" date="2013-09" db="EMBL/GenBank/DDBJ databases">
        <title>Genome sequencing of Arenimonas oryziterrae.</title>
        <authorList>
            <person name="Chen F."/>
            <person name="Wang G."/>
        </authorList>
    </citation>
    <scope>NUCLEOTIDE SEQUENCE [LARGE SCALE GENOMIC DNA]</scope>
    <source>
        <strain evidence="17 18">YC6267</strain>
    </source>
</reference>
<dbReference type="FunFam" id="2.170.130.10:FF:000001">
    <property type="entry name" value="Catecholate siderophore TonB-dependent receptor"/>
    <property type="match status" value="1"/>
</dbReference>
<evidence type="ECO:0000256" key="3">
    <source>
        <dbReference type="ARBA" id="ARBA00022448"/>
    </source>
</evidence>
<name>A0A091AWQ0_9GAMM</name>
<dbReference type="RefSeq" id="WP_022969636.1">
    <property type="nucleotide sequence ID" value="NZ_ATVD01000003.1"/>
</dbReference>
<dbReference type="GO" id="GO:0015344">
    <property type="term" value="F:siderophore uptake transmembrane transporter activity"/>
    <property type="evidence" value="ECO:0007669"/>
    <property type="project" value="TreeGrafter"/>
</dbReference>